<dbReference type="RefSeq" id="WP_344653291.1">
    <property type="nucleotide sequence ID" value="NZ_BAAAGX010000032.1"/>
</dbReference>
<feature type="region of interest" description="Disordered" evidence="1">
    <location>
        <begin position="606"/>
        <end position="665"/>
    </location>
</feature>
<dbReference type="Proteomes" id="UP001500967">
    <property type="component" value="Unassembled WGS sequence"/>
</dbReference>
<dbReference type="InterPro" id="IPR027417">
    <property type="entry name" value="P-loop_NTPase"/>
</dbReference>
<dbReference type="SUPFAM" id="SSF52540">
    <property type="entry name" value="P-loop containing nucleoside triphosphate hydrolases"/>
    <property type="match status" value="1"/>
</dbReference>
<protein>
    <submittedName>
        <fullName evidence="2">Dynamin family protein</fullName>
    </submittedName>
</protein>
<feature type="compositionally biased region" description="Low complexity" evidence="1">
    <location>
        <begin position="613"/>
        <end position="629"/>
    </location>
</feature>
<evidence type="ECO:0000313" key="3">
    <source>
        <dbReference type="Proteomes" id="UP001500967"/>
    </source>
</evidence>
<evidence type="ECO:0000256" key="1">
    <source>
        <dbReference type="SAM" id="MobiDB-lite"/>
    </source>
</evidence>
<dbReference type="EMBL" id="BAAAGX010000032">
    <property type="protein sequence ID" value="GAA0273029.1"/>
    <property type="molecule type" value="Genomic_DNA"/>
</dbReference>
<gene>
    <name evidence="2" type="ORF">GCM10009539_70590</name>
</gene>
<comment type="caution">
    <text evidence="2">The sequence shown here is derived from an EMBL/GenBank/DDBJ whole genome shotgun (WGS) entry which is preliminary data.</text>
</comment>
<reference evidence="2 3" key="1">
    <citation type="journal article" date="2019" name="Int. J. Syst. Evol. Microbiol.">
        <title>The Global Catalogue of Microorganisms (GCM) 10K type strain sequencing project: providing services to taxonomists for standard genome sequencing and annotation.</title>
        <authorList>
            <consortium name="The Broad Institute Genomics Platform"/>
            <consortium name="The Broad Institute Genome Sequencing Center for Infectious Disease"/>
            <person name="Wu L."/>
            <person name="Ma J."/>
        </authorList>
    </citation>
    <scope>NUCLEOTIDE SEQUENCE [LARGE SCALE GENOMIC DNA]</scope>
    <source>
        <strain evidence="2 3">JCM 10425</strain>
    </source>
</reference>
<keyword evidence="3" id="KW-1185">Reference proteome</keyword>
<accession>A0ABN0V326</accession>
<organism evidence="2 3">
    <name type="scientific">Cryptosporangium japonicum</name>
    <dbReference type="NCBI Taxonomy" id="80872"/>
    <lineage>
        <taxon>Bacteria</taxon>
        <taxon>Bacillati</taxon>
        <taxon>Actinomycetota</taxon>
        <taxon>Actinomycetes</taxon>
        <taxon>Cryptosporangiales</taxon>
        <taxon>Cryptosporangiaceae</taxon>
        <taxon>Cryptosporangium</taxon>
    </lineage>
</organism>
<sequence>MTTDEGVHATSWPAVPTAGGVADQLISPLRALRAGLDEVRFELPLHGGEDAAAVASALADQIDDYLLPRLSHPETPPVLVIGGSTGGGKSTLLNTLVGAPVSPAGVLRPTTRSAVLVCHPDDHGTFLSGGPVPALPRTSDGAPGTIRVLPADSVPPGLALVDAPDVDSVVAENRQLAVRLLGAADLWIFVTTAARYADAVPWELLRAAVARGASIAIVLSRVNHLAHATVSTHLREMLRAEGLGAAPLFVIEQVALEEHGLLPESAVRSLRMWAGRISASPEQRTAVIRQTLTGAIAAVRDRVDTVADATKAQQGAVTTLRGQVGQAYAAAESRLRASVEDGVLFRGDVVGRWQEYAGNGGLTAILEARSGSKSGVLSGQASIRAARVRAGLVGGVVRLFTSIADEVAAELVAAWRTNPGGPAAAEAVTERASAEAAKKAEDAARAWLDAVDASIARADGSMRAGVVPVVVSAALPEGTLPVGREVDVAGGTVALSADLLAEVFEDEDVRSAGRTARSDLLDRLASALASEQHRFTARLDELDPPIGLADRLRDAARAVDRYGPVVDQLFADPSTLDLRPKPGPVGREAPSTETLQAVAAALRPAVTLDLRPDTPSDSSTAASSETSAEMTENPAEPVDRATAVPTTANVDADDTPESDDSPKGS</sequence>
<proteinExistence type="predicted"/>
<name>A0ABN0V326_9ACTN</name>
<dbReference type="Gene3D" id="3.40.50.300">
    <property type="entry name" value="P-loop containing nucleotide triphosphate hydrolases"/>
    <property type="match status" value="1"/>
</dbReference>
<evidence type="ECO:0000313" key="2">
    <source>
        <dbReference type="EMBL" id="GAA0273029.1"/>
    </source>
</evidence>